<feature type="compositionally biased region" description="Polar residues" evidence="1">
    <location>
        <begin position="75"/>
        <end position="97"/>
    </location>
</feature>
<dbReference type="InterPro" id="IPR014752">
    <property type="entry name" value="Arrestin-like_C"/>
</dbReference>
<keyword evidence="3" id="KW-1185">Reference proteome</keyword>
<protein>
    <submittedName>
        <fullName evidence="2">Uncharacterized protein</fullName>
    </submittedName>
</protein>
<evidence type="ECO:0000256" key="1">
    <source>
        <dbReference type="SAM" id="MobiDB-lite"/>
    </source>
</evidence>
<feature type="compositionally biased region" description="Polar residues" evidence="1">
    <location>
        <begin position="15"/>
        <end position="48"/>
    </location>
</feature>
<gene>
    <name evidence="2" type="ORF">Agub_g5410</name>
</gene>
<dbReference type="Proteomes" id="UP001054857">
    <property type="component" value="Unassembled WGS sequence"/>
</dbReference>
<accession>A0AAD3DQT9</accession>
<comment type="caution">
    <text evidence="2">The sequence shown here is derived from an EMBL/GenBank/DDBJ whole genome shotgun (WGS) entry which is preliminary data.</text>
</comment>
<feature type="region of interest" description="Disordered" evidence="1">
    <location>
        <begin position="15"/>
        <end position="100"/>
    </location>
</feature>
<feature type="non-terminal residue" evidence="2">
    <location>
        <position position="325"/>
    </location>
</feature>
<feature type="compositionally biased region" description="Low complexity" evidence="1">
    <location>
        <begin position="52"/>
        <end position="67"/>
    </location>
</feature>
<feature type="compositionally biased region" description="Polar residues" evidence="1">
    <location>
        <begin position="300"/>
        <end position="313"/>
    </location>
</feature>
<dbReference type="EMBL" id="BMAR01000007">
    <property type="protein sequence ID" value="GFR44221.1"/>
    <property type="molecule type" value="Genomic_DNA"/>
</dbReference>
<name>A0AAD3DQT9_9CHLO</name>
<proteinExistence type="predicted"/>
<organism evidence="2 3">
    <name type="scientific">Astrephomene gubernaculifera</name>
    <dbReference type="NCBI Taxonomy" id="47775"/>
    <lineage>
        <taxon>Eukaryota</taxon>
        <taxon>Viridiplantae</taxon>
        <taxon>Chlorophyta</taxon>
        <taxon>core chlorophytes</taxon>
        <taxon>Chlorophyceae</taxon>
        <taxon>CS clade</taxon>
        <taxon>Chlamydomonadales</taxon>
        <taxon>Astrephomenaceae</taxon>
        <taxon>Astrephomene</taxon>
    </lineage>
</organism>
<sequence>YLINAQVELVRDVCSDNNGSSGACNKQPNGSSTRGDNTASSSSPNSNDTHTQHTGGATSSSTTTISTSEDETNSPSATSNRNPNQPPITGSNNNGCSNLHGGTEIVVRQKSNNRFPSQPMVAETTARVRQCGGCFGCCWAHGGVLLRVRTSKESYEAGETVEVIMEIENRTDVPFPEVVLLLERNMRLGGALQAAVEAGQAAAEAAAQGRPDGQWKGGGDCGDCGGAGAGTAGGCSSGCCCSCEQWERICKLKHPGLVPGSSYQGDNAQLLRLLLPPGLPPSSHPDPEATTTTTPACCQLAQQARNGCSSGSSPHDGLSPMQPQQ</sequence>
<evidence type="ECO:0000313" key="3">
    <source>
        <dbReference type="Proteomes" id="UP001054857"/>
    </source>
</evidence>
<dbReference type="AlphaFoldDB" id="A0AAD3DQT9"/>
<reference evidence="2 3" key="1">
    <citation type="journal article" date="2021" name="Sci. Rep.">
        <title>Genome sequencing of the multicellular alga Astrephomene provides insights into convergent evolution of germ-soma differentiation.</title>
        <authorList>
            <person name="Yamashita S."/>
            <person name="Yamamoto K."/>
            <person name="Matsuzaki R."/>
            <person name="Suzuki S."/>
            <person name="Yamaguchi H."/>
            <person name="Hirooka S."/>
            <person name="Minakuchi Y."/>
            <person name="Miyagishima S."/>
            <person name="Kawachi M."/>
            <person name="Toyoda A."/>
            <person name="Nozaki H."/>
        </authorList>
    </citation>
    <scope>NUCLEOTIDE SEQUENCE [LARGE SCALE GENOMIC DNA]</scope>
    <source>
        <strain evidence="2 3">NIES-4017</strain>
    </source>
</reference>
<feature type="region of interest" description="Disordered" evidence="1">
    <location>
        <begin position="275"/>
        <end position="325"/>
    </location>
</feature>
<feature type="non-terminal residue" evidence="2">
    <location>
        <position position="1"/>
    </location>
</feature>
<evidence type="ECO:0000313" key="2">
    <source>
        <dbReference type="EMBL" id="GFR44221.1"/>
    </source>
</evidence>
<dbReference type="Gene3D" id="2.60.40.640">
    <property type="match status" value="1"/>
</dbReference>